<dbReference type="Proteomes" id="UP000192903">
    <property type="component" value="Unassembled WGS sequence"/>
</dbReference>
<sequence>MSRPMLRGPMKLRWYINRLRSMEPAEILHRAGEVGRRTISRHVKNGWQHYRADKLLPVFADLKQRVAGASSEQREAVRDAAERALSGNFAALGVSWPQRNSSLLYPDDLWRLDPVTGGAWPGADTYTFDIDYRHGSGRGDIKYVWEIGRLQQLPVLAAHAVLSGDLRAIAAIEAAVESWPRANPPFRGVGWASGIEVALRAISLMITHDLVYERMSAECRDRIGEILAASAYWLPRFPSKFSSANNHLVAELAGEYLIGLSLGRPTEDARGQLAAEALKQILPDGSGAEQSPTYAAFTAEFILSCMLAARQHGQSFGQAVEDRLSAFADFVEWLPERAGFGDDDEGRVVTLGEEADYAASVASAIRGFLGQPGRVSEKGDFRSLFFGRPTAAIGSHHGLRIFQDGGISVWRGDMGGSRAELTFDHGPLGYLSIAAHGHADALSLTLSLDGNPVLVDPGTWLYGSGGIWRNWFRSTPAHNTLNIAGENQSVMSGAFNWSHKATARLIETASEPDWSVTAEHDGYRRRFGVIHRRTVRRSGEAILVTDRLIGGAYNAEIVFQLAPDLAVDVSGTTASVARDGRELLAIRFPRGVISVRSGGEKPGEGGWVAPRFGVRVPAPRIVWRGRVGGDGAETILEPARELATAR</sequence>
<keyword evidence="3" id="KW-0574">Periplasm</keyword>
<evidence type="ECO:0000256" key="3">
    <source>
        <dbReference type="ARBA" id="ARBA00022764"/>
    </source>
</evidence>
<dbReference type="EMBL" id="FXAF01000008">
    <property type="protein sequence ID" value="SMF58860.1"/>
    <property type="molecule type" value="Genomic_DNA"/>
</dbReference>
<evidence type="ECO:0000313" key="6">
    <source>
        <dbReference type="EMBL" id="SMF58860.1"/>
    </source>
</evidence>
<dbReference type="Gene3D" id="1.50.10.100">
    <property type="entry name" value="Chondroitin AC/alginate lyase"/>
    <property type="match status" value="1"/>
</dbReference>
<reference evidence="7" key="1">
    <citation type="submission" date="2017-04" db="EMBL/GenBank/DDBJ databases">
        <authorList>
            <person name="Varghese N."/>
            <person name="Submissions S."/>
        </authorList>
    </citation>
    <scope>NUCLEOTIDE SEQUENCE [LARGE SCALE GENOMIC DNA]</scope>
    <source>
        <strain evidence="7">B4P</strain>
    </source>
</reference>
<dbReference type="PANTHER" id="PTHR39210">
    <property type="entry name" value="HEPARIN-SULFATE LYASE"/>
    <property type="match status" value="1"/>
</dbReference>
<dbReference type="SUPFAM" id="SSF48230">
    <property type="entry name" value="Chondroitin AC/alginate lyase"/>
    <property type="match status" value="1"/>
</dbReference>
<protein>
    <submittedName>
        <fullName evidence="6">Heparinase II/III-like protein</fullName>
    </submittedName>
</protein>
<keyword evidence="2" id="KW-0732">Signal</keyword>
<dbReference type="Pfam" id="PF07940">
    <property type="entry name" value="Hepar_II_III_C"/>
    <property type="match status" value="1"/>
</dbReference>
<evidence type="ECO:0000259" key="5">
    <source>
        <dbReference type="Pfam" id="PF07940"/>
    </source>
</evidence>
<evidence type="ECO:0000256" key="1">
    <source>
        <dbReference type="ARBA" id="ARBA00004418"/>
    </source>
</evidence>
<dbReference type="PANTHER" id="PTHR39210:SF1">
    <property type="entry name" value="HEPARIN-SULFATE LYASE"/>
    <property type="match status" value="1"/>
</dbReference>
<evidence type="ECO:0000256" key="4">
    <source>
        <dbReference type="ARBA" id="ARBA00023239"/>
    </source>
</evidence>
<dbReference type="InterPro" id="IPR012480">
    <property type="entry name" value="Hepar_II_III_C"/>
</dbReference>
<name>A0A1X7FUF5_9HYPH</name>
<accession>A0A1X7FUF5</accession>
<organism evidence="6 7">
    <name type="scientific">Xaviernesmea oryzae</name>
    <dbReference type="NCBI Taxonomy" id="464029"/>
    <lineage>
        <taxon>Bacteria</taxon>
        <taxon>Pseudomonadati</taxon>
        <taxon>Pseudomonadota</taxon>
        <taxon>Alphaproteobacteria</taxon>
        <taxon>Hyphomicrobiales</taxon>
        <taxon>Rhizobiaceae</taxon>
        <taxon>Rhizobium/Agrobacterium group</taxon>
        <taxon>Xaviernesmea</taxon>
    </lineage>
</organism>
<dbReference type="STRING" id="464029.SAMN02982989_0850"/>
<feature type="domain" description="Heparinase II/III-like C-terminal" evidence="5">
    <location>
        <begin position="400"/>
        <end position="627"/>
    </location>
</feature>
<keyword evidence="7" id="KW-1185">Reference proteome</keyword>
<dbReference type="GO" id="GO:0042597">
    <property type="term" value="C:periplasmic space"/>
    <property type="evidence" value="ECO:0007669"/>
    <property type="project" value="UniProtKB-SubCell"/>
</dbReference>
<evidence type="ECO:0000256" key="2">
    <source>
        <dbReference type="ARBA" id="ARBA00022729"/>
    </source>
</evidence>
<dbReference type="GO" id="GO:0016829">
    <property type="term" value="F:lyase activity"/>
    <property type="evidence" value="ECO:0007669"/>
    <property type="project" value="UniProtKB-KW"/>
</dbReference>
<dbReference type="AlphaFoldDB" id="A0A1X7FUF5"/>
<dbReference type="Gene3D" id="2.70.98.70">
    <property type="match status" value="1"/>
</dbReference>
<comment type="subcellular location">
    <subcellularLocation>
        <location evidence="1">Periplasm</location>
    </subcellularLocation>
</comment>
<keyword evidence="4" id="KW-0456">Lyase</keyword>
<gene>
    <name evidence="6" type="ORF">SAMN02982989_0850</name>
</gene>
<proteinExistence type="predicted"/>
<dbReference type="InterPro" id="IPR008929">
    <property type="entry name" value="Chondroitin_lyas"/>
</dbReference>
<evidence type="ECO:0000313" key="7">
    <source>
        <dbReference type="Proteomes" id="UP000192903"/>
    </source>
</evidence>